<keyword evidence="2" id="KW-1185">Reference proteome</keyword>
<evidence type="ECO:0000313" key="1">
    <source>
        <dbReference type="EMBL" id="GBP89674.1"/>
    </source>
</evidence>
<dbReference type="EMBL" id="BGZK01002018">
    <property type="protein sequence ID" value="GBP89674.1"/>
    <property type="molecule type" value="Genomic_DNA"/>
</dbReference>
<name>A0A4C1ZRC4_EUMVA</name>
<protein>
    <submittedName>
        <fullName evidence="1">Uncharacterized protein</fullName>
    </submittedName>
</protein>
<proteinExistence type="predicted"/>
<accession>A0A4C1ZRC4</accession>
<organism evidence="1 2">
    <name type="scientific">Eumeta variegata</name>
    <name type="common">Bagworm moth</name>
    <name type="synonym">Eumeta japonica</name>
    <dbReference type="NCBI Taxonomy" id="151549"/>
    <lineage>
        <taxon>Eukaryota</taxon>
        <taxon>Metazoa</taxon>
        <taxon>Ecdysozoa</taxon>
        <taxon>Arthropoda</taxon>
        <taxon>Hexapoda</taxon>
        <taxon>Insecta</taxon>
        <taxon>Pterygota</taxon>
        <taxon>Neoptera</taxon>
        <taxon>Endopterygota</taxon>
        <taxon>Lepidoptera</taxon>
        <taxon>Glossata</taxon>
        <taxon>Ditrysia</taxon>
        <taxon>Tineoidea</taxon>
        <taxon>Psychidae</taxon>
        <taxon>Oiketicinae</taxon>
        <taxon>Eumeta</taxon>
    </lineage>
</organism>
<comment type="caution">
    <text evidence="1">The sequence shown here is derived from an EMBL/GenBank/DDBJ whole genome shotgun (WGS) entry which is preliminary data.</text>
</comment>
<dbReference type="Proteomes" id="UP000299102">
    <property type="component" value="Unassembled WGS sequence"/>
</dbReference>
<reference evidence="1 2" key="1">
    <citation type="journal article" date="2019" name="Commun. Biol.">
        <title>The bagworm genome reveals a unique fibroin gene that provides high tensile strength.</title>
        <authorList>
            <person name="Kono N."/>
            <person name="Nakamura H."/>
            <person name="Ohtoshi R."/>
            <person name="Tomita M."/>
            <person name="Numata K."/>
            <person name="Arakawa K."/>
        </authorList>
    </citation>
    <scope>NUCLEOTIDE SEQUENCE [LARGE SCALE GENOMIC DNA]</scope>
</reference>
<dbReference type="AlphaFoldDB" id="A0A4C1ZRC4"/>
<gene>
    <name evidence="1" type="ORF">EVAR_65736_1</name>
</gene>
<evidence type="ECO:0000313" key="2">
    <source>
        <dbReference type="Proteomes" id="UP000299102"/>
    </source>
</evidence>
<sequence>MRSSIEIGIESGIGIGIENKIRDKIYLDQDKSRRNPLRSKQIETRFEIKSRTLSESEVRRIGIKNRTGISMLNGIAINIMIAWSVDIQDGGIHSMSTRADLQTNASYEYSIDANYVKVTCT</sequence>